<dbReference type="Gene3D" id="3.30.565.10">
    <property type="entry name" value="Histidine kinase-like ATPase, C-terminal domain"/>
    <property type="match status" value="1"/>
</dbReference>
<dbReference type="InterPro" id="IPR005467">
    <property type="entry name" value="His_kinase_dom"/>
</dbReference>
<dbReference type="Pfam" id="PF00512">
    <property type="entry name" value="HisKA"/>
    <property type="match status" value="1"/>
</dbReference>
<protein>
    <recommendedName>
        <fullName evidence="2">histidine kinase</fullName>
        <ecNumber evidence="2">2.7.13.3</ecNumber>
    </recommendedName>
</protein>
<dbReference type="SUPFAM" id="SSF47384">
    <property type="entry name" value="Homodimeric domain of signal transducing histidine kinase"/>
    <property type="match status" value="1"/>
</dbReference>
<dbReference type="Proteomes" id="UP000178912">
    <property type="component" value="Unassembled WGS sequence"/>
</dbReference>
<evidence type="ECO:0000256" key="3">
    <source>
        <dbReference type="ARBA" id="ARBA00022553"/>
    </source>
</evidence>
<evidence type="ECO:0000256" key="5">
    <source>
        <dbReference type="ARBA" id="ARBA00022777"/>
    </source>
</evidence>
<dbReference type="SMART" id="SM00388">
    <property type="entry name" value="HisKA"/>
    <property type="match status" value="1"/>
</dbReference>
<feature type="region of interest" description="Disordered" evidence="7">
    <location>
        <begin position="1084"/>
        <end position="1107"/>
    </location>
</feature>
<reference evidence="11" key="1">
    <citation type="submission" date="2016-03" db="EMBL/GenBank/DDBJ databases">
        <authorList>
            <person name="Guldener U."/>
        </authorList>
    </citation>
    <scope>NUCLEOTIDE SEQUENCE [LARGE SCALE GENOMIC DNA]</scope>
    <source>
        <strain evidence="11">04CH-RAC-A.6.1</strain>
    </source>
</reference>
<dbReference type="InterPro" id="IPR003661">
    <property type="entry name" value="HisK_dim/P_dom"/>
</dbReference>
<feature type="region of interest" description="Disordered" evidence="7">
    <location>
        <begin position="305"/>
        <end position="327"/>
    </location>
</feature>
<feature type="region of interest" description="Disordered" evidence="7">
    <location>
        <begin position="803"/>
        <end position="844"/>
    </location>
</feature>
<dbReference type="GO" id="GO:0000155">
    <property type="term" value="F:phosphorelay sensor kinase activity"/>
    <property type="evidence" value="ECO:0007669"/>
    <property type="project" value="InterPro"/>
</dbReference>
<feature type="modified residue" description="4-aspartylphosphate" evidence="6">
    <location>
        <position position="1168"/>
    </location>
</feature>
<organism evidence="10 11">
    <name type="scientific">Rhynchosporium agropyri</name>
    <dbReference type="NCBI Taxonomy" id="914238"/>
    <lineage>
        <taxon>Eukaryota</taxon>
        <taxon>Fungi</taxon>
        <taxon>Dikarya</taxon>
        <taxon>Ascomycota</taxon>
        <taxon>Pezizomycotina</taxon>
        <taxon>Leotiomycetes</taxon>
        <taxon>Helotiales</taxon>
        <taxon>Ploettnerulaceae</taxon>
        <taxon>Rhynchosporium</taxon>
    </lineage>
</organism>
<dbReference type="PANTHER" id="PTHR43047">
    <property type="entry name" value="TWO-COMPONENT HISTIDINE PROTEIN KINASE"/>
    <property type="match status" value="1"/>
</dbReference>
<gene>
    <name evidence="10" type="ORF">RAG0_10084</name>
</gene>
<dbReference type="OrthoDB" id="303614at2759"/>
<dbReference type="CDD" id="cd00082">
    <property type="entry name" value="HisKA"/>
    <property type="match status" value="1"/>
</dbReference>
<dbReference type="EC" id="2.7.13.3" evidence="2"/>
<dbReference type="SMART" id="SM00448">
    <property type="entry name" value="REC"/>
    <property type="match status" value="1"/>
</dbReference>
<keyword evidence="11" id="KW-1185">Reference proteome</keyword>
<dbReference type="InterPro" id="IPR003594">
    <property type="entry name" value="HATPase_dom"/>
</dbReference>
<dbReference type="SUPFAM" id="SSF52172">
    <property type="entry name" value="CheY-like"/>
    <property type="match status" value="1"/>
</dbReference>
<name>A0A1E1KYE4_9HELO</name>
<keyword evidence="3 6" id="KW-0597">Phosphoprotein</keyword>
<dbReference type="InterPro" id="IPR036097">
    <property type="entry name" value="HisK_dim/P_sf"/>
</dbReference>
<feature type="compositionally biased region" description="Polar residues" evidence="7">
    <location>
        <begin position="1094"/>
        <end position="1107"/>
    </location>
</feature>
<evidence type="ECO:0000256" key="6">
    <source>
        <dbReference type="PROSITE-ProRule" id="PRU00169"/>
    </source>
</evidence>
<keyword evidence="5" id="KW-0418">Kinase</keyword>
<dbReference type="AlphaFoldDB" id="A0A1E1KYE4"/>
<evidence type="ECO:0000256" key="4">
    <source>
        <dbReference type="ARBA" id="ARBA00022679"/>
    </source>
</evidence>
<proteinExistence type="predicted"/>
<feature type="domain" description="Histidine kinase" evidence="8">
    <location>
        <begin position="625"/>
        <end position="922"/>
    </location>
</feature>
<dbReference type="Pfam" id="PF02518">
    <property type="entry name" value="HATPase_c"/>
    <property type="match status" value="1"/>
</dbReference>
<dbReference type="InterPro" id="IPR011006">
    <property type="entry name" value="CheY-like_superfamily"/>
</dbReference>
<dbReference type="GO" id="GO:0009927">
    <property type="term" value="F:histidine phosphotransfer kinase activity"/>
    <property type="evidence" value="ECO:0007669"/>
    <property type="project" value="TreeGrafter"/>
</dbReference>
<evidence type="ECO:0000256" key="2">
    <source>
        <dbReference type="ARBA" id="ARBA00012438"/>
    </source>
</evidence>
<evidence type="ECO:0000256" key="1">
    <source>
        <dbReference type="ARBA" id="ARBA00000085"/>
    </source>
</evidence>
<sequence length="1239" mass="135619">MENRVQTKTSLSHCVEGTVGITDTALDHQIRERRRVKELLRYFQPFDVPARSEGKPAIGSDNTLTALAQLAALRLNCQRCFISLVDNTKQYILAEATQTVSLTSEDVYEKDNDELSFGQTVVDFDAAICPATLACFTSLDGSMDISSENITANRSYYVINDMSMLEEYVGRSYVRGWPHLKFYAEVPIKSPSGTCIGSLCVLDTKARIGLDVVGVRMLGEISRTVMDHLELCVSRIQQNQAERMIQGLGHFVEGRASVLESSTQTHAQPTAPGSFNLTVKDHAEIELMSEPEDVPIARAGNLWSSKNSRFSEQADGPGNSQEDESSARPRLFHNQSTFSSNNAYTTSLSTPLTEDLAESVCVLTKDQTRKDPTDVAPSLSLPAEITLGTVNNNDSAVSSLSFNSVEAILFRAANLIREAVELNGVAFFDPRSSDGRLLTDFATDRKGMSRPVSHSHNEKALEKEEFFAGTHQTLSRMMSCSPPIHSNEISMPEETLQILLKRFPHGGLVTFDGQGIVGTESFTSLVGRIQSPPPVDGFPIFSIESSSDELMRIFPGITSLMIYSFWDNMRDRCVGHCVAWTSDPARVLRRQDFTYIASFSNSVIAELSRMEAIAADRAKSTFISSISHELRSPLHGIMASMEILRDLTSDDPFQELFGTIESCGSTLLDTIDNVLAFSQSSKQSTEEDGRLQSNQIQSADGPDSAVDLEGLVEDVTSICLSGVQFRMIVDSSARPEQLRHGSKDSSRWDGVIVICDISPGDWVFKTNAAVWKRILLNLVGNALKYTSRGSIVVELRQEVVQEDYPGTSPKNPDALSSPSAKDTLRSPSTLTRESSKTDSTMNKDCPKRMISLRVKDSGKGMSQDYLTNYLFKPFYQENPLAPGTGLGLSIVERLVHSIDGKVSVTSEEGVGTEITAEVPMSPPEDHLVKSSAELSSRPCVSLGIVGLNPTTDLAETPTGILGSDSEAFTALASAVTRYAAASNMITSSVDSISGAVDVMFLQDSQYRLVDISRILALRKPVIVLCTEPLRTHEHASKKPMNVVLLSNPFGPRKFQQAINTCLDIRRRLLDTDLVVQNPNIDDLSLPHRPVPRSATPSPRSSGIENSLAGQVEPVGPSLLLVEDNPINLKLLTTSIKRLGLPFTTATNGVEAVEAYKASSTQILLVFMDIQMPEMDGIEASREIRIYEKENGLPRCVIVALTALDSPDAKQAAIDSGVDMFFTKPVSVKKLKELVTQHYN</sequence>
<dbReference type="Gene3D" id="3.40.50.2300">
    <property type="match status" value="1"/>
</dbReference>
<comment type="catalytic activity">
    <reaction evidence="1">
        <text>ATP + protein L-histidine = ADP + protein N-phospho-L-histidine.</text>
        <dbReference type="EC" id="2.7.13.3"/>
    </reaction>
</comment>
<dbReference type="InterPro" id="IPR004358">
    <property type="entry name" value="Sig_transdc_His_kin-like_C"/>
</dbReference>
<dbReference type="PRINTS" id="PR00344">
    <property type="entry name" value="BCTRLSENSOR"/>
</dbReference>
<dbReference type="PANTHER" id="PTHR43047:SF72">
    <property type="entry name" value="OSMOSENSING HISTIDINE PROTEIN KINASE SLN1"/>
    <property type="match status" value="1"/>
</dbReference>
<dbReference type="EMBL" id="FJUX01000061">
    <property type="protein sequence ID" value="CZT03270.1"/>
    <property type="molecule type" value="Genomic_DNA"/>
</dbReference>
<evidence type="ECO:0000313" key="11">
    <source>
        <dbReference type="Proteomes" id="UP000178912"/>
    </source>
</evidence>
<dbReference type="Pfam" id="PF00072">
    <property type="entry name" value="Response_reg"/>
    <property type="match status" value="1"/>
</dbReference>
<keyword evidence="4" id="KW-0808">Transferase</keyword>
<dbReference type="GO" id="GO:0005886">
    <property type="term" value="C:plasma membrane"/>
    <property type="evidence" value="ECO:0007669"/>
    <property type="project" value="TreeGrafter"/>
</dbReference>
<dbReference type="InterPro" id="IPR036890">
    <property type="entry name" value="HATPase_C_sf"/>
</dbReference>
<evidence type="ECO:0000313" key="10">
    <source>
        <dbReference type="EMBL" id="CZT03270.1"/>
    </source>
</evidence>
<dbReference type="Gene3D" id="1.10.287.130">
    <property type="match status" value="1"/>
</dbReference>
<evidence type="ECO:0000256" key="7">
    <source>
        <dbReference type="SAM" id="MobiDB-lite"/>
    </source>
</evidence>
<feature type="domain" description="Response regulatory" evidence="9">
    <location>
        <begin position="1117"/>
        <end position="1238"/>
    </location>
</feature>
<feature type="compositionally biased region" description="Polar residues" evidence="7">
    <location>
        <begin position="808"/>
        <end position="842"/>
    </location>
</feature>
<dbReference type="SMART" id="SM00387">
    <property type="entry name" value="HATPase_c"/>
    <property type="match status" value="1"/>
</dbReference>
<dbReference type="PROSITE" id="PS50109">
    <property type="entry name" value="HIS_KIN"/>
    <property type="match status" value="1"/>
</dbReference>
<dbReference type="SUPFAM" id="SSF55781">
    <property type="entry name" value="GAF domain-like"/>
    <property type="match status" value="1"/>
</dbReference>
<evidence type="ECO:0000259" key="9">
    <source>
        <dbReference type="PROSITE" id="PS50110"/>
    </source>
</evidence>
<evidence type="ECO:0000259" key="8">
    <source>
        <dbReference type="PROSITE" id="PS50109"/>
    </source>
</evidence>
<dbReference type="FunFam" id="3.30.450.40:FF:000083">
    <property type="entry name" value="Sensor histidine kinase/response regulator, putative (AFU_orthologue AFUA_4G00660)"/>
    <property type="match status" value="1"/>
</dbReference>
<accession>A0A1E1KYE4</accession>
<dbReference type="SUPFAM" id="SSF55874">
    <property type="entry name" value="ATPase domain of HSP90 chaperone/DNA topoisomerase II/histidine kinase"/>
    <property type="match status" value="1"/>
</dbReference>
<dbReference type="InterPro" id="IPR001789">
    <property type="entry name" value="Sig_transdc_resp-reg_receiver"/>
</dbReference>
<dbReference type="PROSITE" id="PS50110">
    <property type="entry name" value="RESPONSE_REGULATORY"/>
    <property type="match status" value="1"/>
</dbReference>
<dbReference type="CDD" id="cd17546">
    <property type="entry name" value="REC_hyHK_CKI1_RcsC-like"/>
    <property type="match status" value="1"/>
</dbReference>